<reference evidence="2 3" key="1">
    <citation type="submission" date="2019-11" db="EMBL/GenBank/DDBJ databases">
        <title>Comparative genomics of hydrocarbon-degrading Desulfosarcina strains.</title>
        <authorList>
            <person name="Watanabe M."/>
            <person name="Kojima H."/>
            <person name="Fukui M."/>
        </authorList>
    </citation>
    <scope>NUCLEOTIDE SEQUENCE [LARGE SCALE GENOMIC DNA]</scope>
    <source>
        <strain evidence="2 3">PL12</strain>
    </source>
</reference>
<accession>A0A5K7YR35</accession>
<keyword evidence="1" id="KW-0472">Membrane</keyword>
<dbReference type="InterPro" id="IPR012505">
    <property type="entry name" value="YbbR"/>
</dbReference>
<dbReference type="PANTHER" id="PTHR37804">
    <property type="entry name" value="CDAA REGULATORY PROTEIN CDAR"/>
    <property type="match status" value="1"/>
</dbReference>
<evidence type="ECO:0000256" key="1">
    <source>
        <dbReference type="SAM" id="Phobius"/>
    </source>
</evidence>
<name>A0A5K7YR35_9BACT</name>
<evidence type="ECO:0008006" key="4">
    <source>
        <dbReference type="Google" id="ProtNLM"/>
    </source>
</evidence>
<dbReference type="EMBL" id="AP021874">
    <property type="protein sequence ID" value="BBO71706.1"/>
    <property type="molecule type" value="Genomic_DNA"/>
</dbReference>
<dbReference type="Gene3D" id="2.170.120.30">
    <property type="match status" value="2"/>
</dbReference>
<sequence>MISMTASPANKQAYGKWIRWLVLPLLLGAATVMLIARTEKKEVEIAINATVSHLSDDLLLMDNPLPAVRLLVAGIPSVLETIDPQAIACRLDLSGMREGTHTIRVHQADVELPKGVALQKLLTPSLTVRLETVSLKTVGVVAVLEGNPATGFAVAAVTLKPDHIVLKGTAAMLAGIDTVKTRPINLEAASESFKKEVALNLPDIIAVDPPLRIVVAHVEVKERIITRVLENIPVSAKEASGDFRITPPAITLTVSGPEAIVNTIETDPAFAVAVDLSGLSPGSHLLKAAINLPVRTALLSVSPERFSVTISK</sequence>
<keyword evidence="1" id="KW-0812">Transmembrane</keyword>
<dbReference type="KEGG" id="dalk:DSCA_56360"/>
<proteinExistence type="predicted"/>
<keyword evidence="3" id="KW-1185">Reference proteome</keyword>
<evidence type="ECO:0000313" key="2">
    <source>
        <dbReference type="EMBL" id="BBO71706.1"/>
    </source>
</evidence>
<dbReference type="AlphaFoldDB" id="A0A5K7YR35"/>
<keyword evidence="1" id="KW-1133">Transmembrane helix</keyword>
<dbReference type="Proteomes" id="UP000427906">
    <property type="component" value="Chromosome"/>
</dbReference>
<feature type="transmembrane region" description="Helical" evidence="1">
    <location>
        <begin position="17"/>
        <end position="36"/>
    </location>
</feature>
<dbReference type="Gene3D" id="2.170.120.40">
    <property type="entry name" value="YbbR-like domain"/>
    <property type="match status" value="1"/>
</dbReference>
<protein>
    <recommendedName>
        <fullName evidence="4">YbbR-like domain-containing protein</fullName>
    </recommendedName>
</protein>
<gene>
    <name evidence="2" type="ORF">DSCA_56360</name>
</gene>
<dbReference type="Pfam" id="PF07949">
    <property type="entry name" value="YbbR"/>
    <property type="match status" value="1"/>
</dbReference>
<evidence type="ECO:0000313" key="3">
    <source>
        <dbReference type="Proteomes" id="UP000427906"/>
    </source>
</evidence>
<dbReference type="PANTHER" id="PTHR37804:SF1">
    <property type="entry name" value="CDAA REGULATORY PROTEIN CDAR"/>
    <property type="match status" value="1"/>
</dbReference>
<dbReference type="InterPro" id="IPR053154">
    <property type="entry name" value="c-di-AMP_regulator"/>
</dbReference>
<organism evidence="2 3">
    <name type="scientific">Desulfosarcina alkanivorans</name>
    <dbReference type="NCBI Taxonomy" id="571177"/>
    <lineage>
        <taxon>Bacteria</taxon>
        <taxon>Pseudomonadati</taxon>
        <taxon>Thermodesulfobacteriota</taxon>
        <taxon>Desulfobacteria</taxon>
        <taxon>Desulfobacterales</taxon>
        <taxon>Desulfosarcinaceae</taxon>
        <taxon>Desulfosarcina</taxon>
    </lineage>
</organism>